<dbReference type="InterPro" id="IPR011989">
    <property type="entry name" value="ARM-like"/>
</dbReference>
<organism evidence="2 3">
    <name type="scientific">Fusarium oxysporum f. sp. cubense</name>
    <dbReference type="NCBI Taxonomy" id="61366"/>
    <lineage>
        <taxon>Eukaryota</taxon>
        <taxon>Fungi</taxon>
        <taxon>Dikarya</taxon>
        <taxon>Ascomycota</taxon>
        <taxon>Pezizomycotina</taxon>
        <taxon>Sordariomycetes</taxon>
        <taxon>Hypocreomycetidae</taxon>
        <taxon>Hypocreales</taxon>
        <taxon>Nectriaceae</taxon>
        <taxon>Fusarium</taxon>
        <taxon>Fusarium oxysporum species complex</taxon>
    </lineage>
</organism>
<dbReference type="Gene3D" id="1.25.10.10">
    <property type="entry name" value="Leucine-rich Repeat Variant"/>
    <property type="match status" value="1"/>
</dbReference>
<name>A0A5C6SP53_FUSOC</name>
<evidence type="ECO:0000313" key="2">
    <source>
        <dbReference type="EMBL" id="TXC00266.1"/>
    </source>
</evidence>
<feature type="region of interest" description="Disordered" evidence="1">
    <location>
        <begin position="196"/>
        <end position="215"/>
    </location>
</feature>
<accession>A0A5C6SP53</accession>
<gene>
    <name evidence="2" type="ORF">FocTR4_00013670</name>
</gene>
<dbReference type="Pfam" id="PF13646">
    <property type="entry name" value="HEAT_2"/>
    <property type="match status" value="1"/>
</dbReference>
<dbReference type="SUPFAM" id="SSF48371">
    <property type="entry name" value="ARM repeat"/>
    <property type="match status" value="1"/>
</dbReference>
<dbReference type="InterPro" id="IPR016024">
    <property type="entry name" value="ARM-type_fold"/>
</dbReference>
<dbReference type="AlphaFoldDB" id="A0A5C6SP53"/>
<comment type="caution">
    <text evidence="2">The sequence shown here is derived from an EMBL/GenBank/DDBJ whole genome shotgun (WGS) entry which is preliminary data.</text>
</comment>
<sequence>MGAIEGDTSRQITQSWSNSTICKVLDITGLVPLYLIFWPDQKAIEVDVSPTECITVIRGQKLRTRKLWSEQRLGISGAWIVVGINVCRMISAVFDVQPRAIILPINLMLQTIGILGQQLHLPEGILQNIITLLNDSDTSIRSTAIDILGQQPNLPDTALQHIITSLSNPQDPYLRKAAIHALGNLLAEGNATVERATPNLSEYSSSRREGESQTK</sequence>
<proteinExistence type="predicted"/>
<dbReference type="Proteomes" id="UP000321331">
    <property type="component" value="Unassembled WGS sequence"/>
</dbReference>
<evidence type="ECO:0000256" key="1">
    <source>
        <dbReference type="SAM" id="MobiDB-lite"/>
    </source>
</evidence>
<protein>
    <recommendedName>
        <fullName evidence="4">HEAT repeat domain-containing protein</fullName>
    </recommendedName>
</protein>
<evidence type="ECO:0000313" key="3">
    <source>
        <dbReference type="Proteomes" id="UP000321331"/>
    </source>
</evidence>
<evidence type="ECO:0008006" key="4">
    <source>
        <dbReference type="Google" id="ProtNLM"/>
    </source>
</evidence>
<reference evidence="2 3" key="1">
    <citation type="submission" date="2019-07" db="EMBL/GenBank/DDBJ databases">
        <title>The First High-Quality Draft Genome Sequence of the Causal Agent of the Current Panama Disease Epidemic.</title>
        <authorList>
            <person name="Warmington R.J."/>
            <person name="Kay W."/>
            <person name="Jeffries A."/>
            <person name="Bebber D."/>
            <person name="Moore K."/>
            <person name="Studholme D.J."/>
        </authorList>
    </citation>
    <scope>NUCLEOTIDE SEQUENCE [LARGE SCALE GENOMIC DNA]</scope>
    <source>
        <strain evidence="2 3">TR4</strain>
    </source>
</reference>
<feature type="compositionally biased region" description="Basic and acidic residues" evidence="1">
    <location>
        <begin position="205"/>
        <end position="215"/>
    </location>
</feature>
<dbReference type="EMBL" id="VMNF01000011">
    <property type="protein sequence ID" value="TXC00266.1"/>
    <property type="molecule type" value="Genomic_DNA"/>
</dbReference>